<dbReference type="AlphaFoldDB" id="A0A504J885"/>
<evidence type="ECO:0000313" key="2">
    <source>
        <dbReference type="Proteomes" id="UP000315540"/>
    </source>
</evidence>
<organism evidence="1 2">
    <name type="scientific">Aquimarina algicola</name>
    <dbReference type="NCBI Taxonomy" id="2589995"/>
    <lineage>
        <taxon>Bacteria</taxon>
        <taxon>Pseudomonadati</taxon>
        <taxon>Bacteroidota</taxon>
        <taxon>Flavobacteriia</taxon>
        <taxon>Flavobacteriales</taxon>
        <taxon>Flavobacteriaceae</taxon>
        <taxon>Aquimarina</taxon>
    </lineage>
</organism>
<protein>
    <submittedName>
        <fullName evidence="1">Uncharacterized protein</fullName>
    </submittedName>
</protein>
<dbReference type="OrthoDB" id="1431494at2"/>
<keyword evidence="2" id="KW-1185">Reference proteome</keyword>
<name>A0A504J885_9FLAO</name>
<comment type="caution">
    <text evidence="1">The sequence shown here is derived from an EMBL/GenBank/DDBJ whole genome shotgun (WGS) entry which is preliminary data.</text>
</comment>
<reference evidence="1 2" key="1">
    <citation type="submission" date="2019-06" db="EMBL/GenBank/DDBJ databases">
        <authorList>
            <person name="Meng X."/>
        </authorList>
    </citation>
    <scope>NUCLEOTIDE SEQUENCE [LARGE SCALE GENOMIC DNA]</scope>
    <source>
        <strain evidence="1 2">M625</strain>
    </source>
</reference>
<accession>A0A504J885</accession>
<gene>
    <name evidence="1" type="ORF">FHK87_23510</name>
</gene>
<dbReference type="EMBL" id="VFWZ01000009">
    <property type="protein sequence ID" value="TPN82391.1"/>
    <property type="molecule type" value="Genomic_DNA"/>
</dbReference>
<proteinExistence type="predicted"/>
<sequence length="160" mass="18489">MNLEIIKSNLTQNGIFFTNDEILKQPTVIGYEKKFKWSWMATQLNTFIVATDFEDDPITVNEIDFHLTHAFKYAEKNYKGWPRGIQSGLGVISILLSTQIDAQAKEYCIKLKSGKKWAGFTIPVCINTSTNEVFAFDKNPIWGRIYYPHFKKLIKTTIQQ</sequence>
<dbReference type="RefSeq" id="WP_140597322.1">
    <property type="nucleotide sequence ID" value="NZ_VFWZ01000009.1"/>
</dbReference>
<evidence type="ECO:0000313" key="1">
    <source>
        <dbReference type="EMBL" id="TPN82391.1"/>
    </source>
</evidence>
<dbReference type="Proteomes" id="UP000315540">
    <property type="component" value="Unassembled WGS sequence"/>
</dbReference>